<evidence type="ECO:0000313" key="1">
    <source>
        <dbReference type="EMBL" id="KAJ8639352.1"/>
    </source>
</evidence>
<dbReference type="EMBL" id="CM056813">
    <property type="protein sequence ID" value="KAJ8639352.1"/>
    <property type="molecule type" value="Genomic_DNA"/>
</dbReference>
<sequence length="107" mass="12303">MLLQQMTAMMDKLNTQPRHLYSNLLRSSPGGPPPPLLVLLIHPRIWILEFPFFFRMDSSVMVERWSLTLPAMQKMELVDYSSLQRAIQLAIAIEKSQKGPPVLLPVF</sequence>
<proteinExistence type="predicted"/>
<protein>
    <submittedName>
        <fullName evidence="1">Uncharacterized protein</fullName>
    </submittedName>
</protein>
<dbReference type="Proteomes" id="UP001234297">
    <property type="component" value="Chromosome 5"/>
</dbReference>
<name>A0ACC2M0Z6_PERAE</name>
<evidence type="ECO:0000313" key="2">
    <source>
        <dbReference type="Proteomes" id="UP001234297"/>
    </source>
</evidence>
<comment type="caution">
    <text evidence="1">The sequence shown here is derived from an EMBL/GenBank/DDBJ whole genome shotgun (WGS) entry which is preliminary data.</text>
</comment>
<organism evidence="1 2">
    <name type="scientific">Persea americana</name>
    <name type="common">Avocado</name>
    <dbReference type="NCBI Taxonomy" id="3435"/>
    <lineage>
        <taxon>Eukaryota</taxon>
        <taxon>Viridiplantae</taxon>
        <taxon>Streptophyta</taxon>
        <taxon>Embryophyta</taxon>
        <taxon>Tracheophyta</taxon>
        <taxon>Spermatophyta</taxon>
        <taxon>Magnoliopsida</taxon>
        <taxon>Magnoliidae</taxon>
        <taxon>Laurales</taxon>
        <taxon>Lauraceae</taxon>
        <taxon>Persea</taxon>
    </lineage>
</organism>
<accession>A0ACC2M0Z6</accession>
<reference evidence="1 2" key="1">
    <citation type="journal article" date="2022" name="Hortic Res">
        <title>A haplotype resolved chromosomal level avocado genome allows analysis of novel avocado genes.</title>
        <authorList>
            <person name="Nath O."/>
            <person name="Fletcher S.J."/>
            <person name="Hayward A."/>
            <person name="Shaw L.M."/>
            <person name="Masouleh A.K."/>
            <person name="Furtado A."/>
            <person name="Henry R.J."/>
            <person name="Mitter N."/>
        </authorList>
    </citation>
    <scope>NUCLEOTIDE SEQUENCE [LARGE SCALE GENOMIC DNA]</scope>
    <source>
        <strain evidence="2">cv. Hass</strain>
    </source>
</reference>
<gene>
    <name evidence="1" type="ORF">MRB53_016046</name>
</gene>
<keyword evidence="2" id="KW-1185">Reference proteome</keyword>